<gene>
    <name evidence="2" type="ORF">OnM2_046035</name>
</gene>
<reference evidence="2 3" key="1">
    <citation type="journal article" date="2018" name="BMC Genomics">
        <title>Comparative genome analyses reveal sequence features reflecting distinct modes of host-adaptation between dicot and monocot powdery mildew.</title>
        <authorList>
            <person name="Wu Y."/>
            <person name="Ma X."/>
            <person name="Pan Z."/>
            <person name="Kale S.D."/>
            <person name="Song Y."/>
            <person name="King H."/>
            <person name="Zhang Q."/>
            <person name="Presley C."/>
            <person name="Deng X."/>
            <person name="Wei C.I."/>
            <person name="Xiao S."/>
        </authorList>
    </citation>
    <scope>NUCLEOTIDE SEQUENCE [LARGE SCALE GENOMIC DNA]</scope>
    <source>
        <strain evidence="2">UMSG2</strain>
    </source>
</reference>
<feature type="region of interest" description="Disordered" evidence="1">
    <location>
        <begin position="98"/>
        <end position="130"/>
    </location>
</feature>
<protein>
    <submittedName>
        <fullName evidence="2">Putative cyclin-like protein</fullName>
    </submittedName>
</protein>
<organism evidence="2 3">
    <name type="scientific">Erysiphe neolycopersici</name>
    <dbReference type="NCBI Taxonomy" id="212602"/>
    <lineage>
        <taxon>Eukaryota</taxon>
        <taxon>Fungi</taxon>
        <taxon>Dikarya</taxon>
        <taxon>Ascomycota</taxon>
        <taxon>Pezizomycotina</taxon>
        <taxon>Leotiomycetes</taxon>
        <taxon>Erysiphales</taxon>
        <taxon>Erysiphaceae</taxon>
        <taxon>Erysiphe</taxon>
    </lineage>
</organism>
<evidence type="ECO:0000256" key="1">
    <source>
        <dbReference type="SAM" id="MobiDB-lite"/>
    </source>
</evidence>
<evidence type="ECO:0000313" key="3">
    <source>
        <dbReference type="Proteomes" id="UP000286134"/>
    </source>
</evidence>
<dbReference type="GO" id="GO:0019901">
    <property type="term" value="F:protein kinase binding"/>
    <property type="evidence" value="ECO:0007669"/>
    <property type="project" value="InterPro"/>
</dbReference>
<dbReference type="Gene3D" id="1.10.472.10">
    <property type="entry name" value="Cyclin-like"/>
    <property type="match status" value="1"/>
</dbReference>
<comment type="caution">
    <text evidence="2">The sequence shown here is derived from an EMBL/GenBank/DDBJ whole genome shotgun (WGS) entry which is preliminary data.</text>
</comment>
<dbReference type="GO" id="GO:0016538">
    <property type="term" value="F:cyclin-dependent protein serine/threonine kinase regulator activity"/>
    <property type="evidence" value="ECO:0007669"/>
    <property type="project" value="TreeGrafter"/>
</dbReference>
<dbReference type="Proteomes" id="UP000286134">
    <property type="component" value="Unassembled WGS sequence"/>
</dbReference>
<dbReference type="STRING" id="212602.A0A420HU03"/>
<feature type="region of interest" description="Disordered" evidence="1">
    <location>
        <begin position="316"/>
        <end position="344"/>
    </location>
</feature>
<dbReference type="CDD" id="cd20557">
    <property type="entry name" value="CYCLIN_ScPCL1-like"/>
    <property type="match status" value="1"/>
</dbReference>
<dbReference type="Pfam" id="PF08613">
    <property type="entry name" value="Cyclin"/>
    <property type="match status" value="1"/>
</dbReference>
<accession>A0A420HU03</accession>
<sequence length="578" mass="64581">MHQSVYRPAFFEHFLHSTHTHDNTLNWKGPSAATSVTNFNLPQCSRDGLQTPPADGMSAAIPNHYYDLCCKGSNHSMAINLPPLDSSKNNRDEMLQVQLEPGRSRLKPNTENQRSISEHQSRRKSAMSNSNQIKLQIPSKFSLDGGSLSDFAAQITCLFWFESIETLNEAEGLLPASGVRIMRPESIPSSAFKKWISTVLTTTLLTENVIILALLFIYRLKKYNPSVKGRSGSEYRLFTVALMLGNKFLDDNTYTNNTWADVSGISVQEIHVMEVEFLSNMRYSLMVSKEQWEEWHQKLGLFATHCDAATRASVAPYSLPPMPSPPESTRASPPSNSKYSSLDTTRRQWPVLGSLSTTTSLSPSYYARKRSLDTEAGEPAVKKVITPNSRRNNNNAPHRLTNIIQNDTSHLPPISTNQSRVAESGKLVHPGSTNLVLPPLGSLPPSNSRPTPDFFTTNQASQFWTQQYSFPMSLQQSTSPQSHSSIQELFSYNSSPVSANPGIHSGHISPSIFLRQRSSPYKPVRHVNTLLYTPPYGSIHENSVNVQEMRYRTIGRGNESLRTGVVPNWSTNLQPHHQ</sequence>
<dbReference type="GO" id="GO:0000307">
    <property type="term" value="C:cyclin-dependent protein kinase holoenzyme complex"/>
    <property type="evidence" value="ECO:0007669"/>
    <property type="project" value="TreeGrafter"/>
</dbReference>
<dbReference type="InterPro" id="IPR013922">
    <property type="entry name" value="Cyclin_PHO80-like"/>
</dbReference>
<name>A0A420HU03_9PEZI</name>
<dbReference type="OrthoDB" id="244495at2759"/>
<dbReference type="PANTHER" id="PTHR15615">
    <property type="match status" value="1"/>
</dbReference>
<dbReference type="EMBL" id="MCFK01004659">
    <property type="protein sequence ID" value="RKF60912.1"/>
    <property type="molecule type" value="Genomic_DNA"/>
</dbReference>
<keyword evidence="3" id="KW-1185">Reference proteome</keyword>
<proteinExistence type="predicted"/>
<evidence type="ECO:0000313" key="2">
    <source>
        <dbReference type="EMBL" id="RKF60912.1"/>
    </source>
</evidence>
<dbReference type="AlphaFoldDB" id="A0A420HU03"/>
<dbReference type="PANTHER" id="PTHR15615:SF118">
    <property type="entry name" value="CYCLIN, HYPOTHETICAL (EUROFUNG)"/>
    <property type="match status" value="1"/>
</dbReference>
<feature type="compositionally biased region" description="Polar residues" evidence="1">
    <location>
        <begin position="329"/>
        <end position="343"/>
    </location>
</feature>
<dbReference type="GO" id="GO:0005634">
    <property type="term" value="C:nucleus"/>
    <property type="evidence" value="ECO:0007669"/>
    <property type="project" value="TreeGrafter"/>
</dbReference>